<dbReference type="InterPro" id="IPR002227">
    <property type="entry name" value="Tyrosinase_Cu-bd"/>
</dbReference>
<organism evidence="2 3">
    <name type="scientific">Lophiotrema nucula</name>
    <dbReference type="NCBI Taxonomy" id="690887"/>
    <lineage>
        <taxon>Eukaryota</taxon>
        <taxon>Fungi</taxon>
        <taxon>Dikarya</taxon>
        <taxon>Ascomycota</taxon>
        <taxon>Pezizomycotina</taxon>
        <taxon>Dothideomycetes</taxon>
        <taxon>Pleosporomycetidae</taxon>
        <taxon>Pleosporales</taxon>
        <taxon>Lophiotremataceae</taxon>
        <taxon>Lophiotrema</taxon>
    </lineage>
</organism>
<sequence>MSVIINGHGPRSMSANDRKEYISAVKCMYRHKTHANRRKVPGARNRLDDFVASHLIEGDKIHFNGYMFAWHRHFVWLYEQALEDECG</sequence>
<accession>A0A6A5YFE8</accession>
<keyword evidence="3" id="KW-1185">Reference proteome</keyword>
<dbReference type="OrthoDB" id="6132182at2759"/>
<evidence type="ECO:0000313" key="3">
    <source>
        <dbReference type="Proteomes" id="UP000799770"/>
    </source>
</evidence>
<reference evidence="2" key="1">
    <citation type="journal article" date="2020" name="Stud. Mycol.">
        <title>101 Dothideomycetes genomes: a test case for predicting lifestyles and emergence of pathogens.</title>
        <authorList>
            <person name="Haridas S."/>
            <person name="Albert R."/>
            <person name="Binder M."/>
            <person name="Bloem J."/>
            <person name="Labutti K."/>
            <person name="Salamov A."/>
            <person name="Andreopoulos B."/>
            <person name="Baker S."/>
            <person name="Barry K."/>
            <person name="Bills G."/>
            <person name="Bluhm B."/>
            <person name="Cannon C."/>
            <person name="Castanera R."/>
            <person name="Culley D."/>
            <person name="Daum C."/>
            <person name="Ezra D."/>
            <person name="Gonzalez J."/>
            <person name="Henrissat B."/>
            <person name="Kuo A."/>
            <person name="Liang C."/>
            <person name="Lipzen A."/>
            <person name="Lutzoni F."/>
            <person name="Magnuson J."/>
            <person name="Mondo S."/>
            <person name="Nolan M."/>
            <person name="Ohm R."/>
            <person name="Pangilinan J."/>
            <person name="Park H.-J."/>
            <person name="Ramirez L."/>
            <person name="Alfaro M."/>
            <person name="Sun H."/>
            <person name="Tritt A."/>
            <person name="Yoshinaga Y."/>
            <person name="Zwiers L.-H."/>
            <person name="Turgeon B."/>
            <person name="Goodwin S."/>
            <person name="Spatafora J."/>
            <person name="Crous P."/>
            <person name="Grigoriev I."/>
        </authorList>
    </citation>
    <scope>NUCLEOTIDE SEQUENCE</scope>
    <source>
        <strain evidence="2">CBS 627.86</strain>
    </source>
</reference>
<feature type="domain" description="Tyrosinase copper-binding" evidence="1">
    <location>
        <begin position="45"/>
        <end position="87"/>
    </location>
</feature>
<protein>
    <recommendedName>
        <fullName evidence="1">Tyrosinase copper-binding domain-containing protein</fullName>
    </recommendedName>
</protein>
<proteinExistence type="predicted"/>
<dbReference type="Proteomes" id="UP000799770">
    <property type="component" value="Unassembled WGS sequence"/>
</dbReference>
<dbReference type="EMBL" id="ML977375">
    <property type="protein sequence ID" value="KAF2105643.1"/>
    <property type="molecule type" value="Genomic_DNA"/>
</dbReference>
<dbReference type="InterPro" id="IPR008922">
    <property type="entry name" value="Di-copper_centre_dom_sf"/>
</dbReference>
<evidence type="ECO:0000313" key="2">
    <source>
        <dbReference type="EMBL" id="KAF2105643.1"/>
    </source>
</evidence>
<dbReference type="SUPFAM" id="SSF48056">
    <property type="entry name" value="Di-copper centre-containing domain"/>
    <property type="match status" value="1"/>
</dbReference>
<dbReference type="Pfam" id="PF00264">
    <property type="entry name" value="Tyrosinase"/>
    <property type="match status" value="1"/>
</dbReference>
<evidence type="ECO:0000259" key="1">
    <source>
        <dbReference type="Pfam" id="PF00264"/>
    </source>
</evidence>
<dbReference type="Gene3D" id="1.10.1280.10">
    <property type="entry name" value="Di-copper center containing domain from catechol oxidase"/>
    <property type="match status" value="1"/>
</dbReference>
<dbReference type="AlphaFoldDB" id="A0A6A5YFE8"/>
<name>A0A6A5YFE8_9PLEO</name>
<dbReference type="GO" id="GO:0016491">
    <property type="term" value="F:oxidoreductase activity"/>
    <property type="evidence" value="ECO:0007669"/>
    <property type="project" value="InterPro"/>
</dbReference>
<gene>
    <name evidence="2" type="ORF">BDV96DRAFT_655415</name>
</gene>